<dbReference type="InterPro" id="IPR029063">
    <property type="entry name" value="SAM-dependent_MTases_sf"/>
</dbReference>
<keyword evidence="2" id="KW-0489">Methyltransferase</keyword>
<dbReference type="RefSeq" id="WP_107724677.1">
    <property type="nucleotide sequence ID" value="NZ_PZZP01000001.1"/>
</dbReference>
<protein>
    <submittedName>
        <fullName evidence="2">Ubiquinone/menaquinone biosynthesis C-methylase UbiE</fullName>
    </submittedName>
</protein>
<dbReference type="Pfam" id="PF08241">
    <property type="entry name" value="Methyltransf_11"/>
    <property type="match status" value="1"/>
</dbReference>
<dbReference type="Gene3D" id="3.40.50.150">
    <property type="entry name" value="Vaccinia Virus protein VP39"/>
    <property type="match status" value="1"/>
</dbReference>
<comment type="caution">
    <text evidence="2">The sequence shown here is derived from an EMBL/GenBank/DDBJ whole genome shotgun (WGS) entry which is preliminary data.</text>
</comment>
<dbReference type="Proteomes" id="UP000241639">
    <property type="component" value="Unassembled WGS sequence"/>
</dbReference>
<sequence length="285" mass="31204">MKERDGTVQMNITIDLEPLAVFNSLVVELKAALDQKGIHLEEGTGGDLMQNNIAIGPEGLGDWITDRRARRPSGSQARATYRDPLYHYPNFRVILSELALTPTDYLLEVGCGGGALLKEALQSGCRAAAVDHSPDMVQAARDANHHAVATGCLEVLEADAHCLPFSDNTFTSAVMTGVLGFLSDPVKILSEIRRVLCEGGRLIVSGSDPELRGTPAAPEPMESRLRFYEDNDLRNLAKEAGFEQFTVLQRNLERFARETGIPQEHLSLFKGHASRFLYASKGREG</sequence>
<keyword evidence="2" id="KW-0830">Ubiquinone</keyword>
<dbReference type="CDD" id="cd02440">
    <property type="entry name" value="AdoMet_MTases"/>
    <property type="match status" value="1"/>
</dbReference>
<dbReference type="OrthoDB" id="9772751at2"/>
<dbReference type="SUPFAM" id="SSF53335">
    <property type="entry name" value="S-adenosyl-L-methionine-dependent methyltransferases"/>
    <property type="match status" value="1"/>
</dbReference>
<proteinExistence type="predicted"/>
<feature type="domain" description="Methyltransferase type 11" evidence="1">
    <location>
        <begin position="107"/>
        <end position="204"/>
    </location>
</feature>
<organism evidence="2 3">
    <name type="scientific">Desmospora activa DSM 45169</name>
    <dbReference type="NCBI Taxonomy" id="1121389"/>
    <lineage>
        <taxon>Bacteria</taxon>
        <taxon>Bacillati</taxon>
        <taxon>Bacillota</taxon>
        <taxon>Bacilli</taxon>
        <taxon>Bacillales</taxon>
        <taxon>Thermoactinomycetaceae</taxon>
        <taxon>Desmospora</taxon>
    </lineage>
</organism>
<evidence type="ECO:0000259" key="1">
    <source>
        <dbReference type="Pfam" id="PF08241"/>
    </source>
</evidence>
<keyword evidence="2" id="KW-0808">Transferase</keyword>
<accession>A0A2T4Z7E1</accession>
<dbReference type="GO" id="GO:0008757">
    <property type="term" value="F:S-adenosylmethionine-dependent methyltransferase activity"/>
    <property type="evidence" value="ECO:0007669"/>
    <property type="project" value="InterPro"/>
</dbReference>
<dbReference type="EMBL" id="PZZP01000001">
    <property type="protein sequence ID" value="PTM57804.1"/>
    <property type="molecule type" value="Genomic_DNA"/>
</dbReference>
<reference evidence="2 3" key="1">
    <citation type="submission" date="2018-04" db="EMBL/GenBank/DDBJ databases">
        <title>Genomic Encyclopedia of Archaeal and Bacterial Type Strains, Phase II (KMG-II): from individual species to whole genera.</title>
        <authorList>
            <person name="Goeker M."/>
        </authorList>
    </citation>
    <scope>NUCLEOTIDE SEQUENCE [LARGE SCALE GENOMIC DNA]</scope>
    <source>
        <strain evidence="2 3">DSM 45169</strain>
    </source>
</reference>
<evidence type="ECO:0000313" key="2">
    <source>
        <dbReference type="EMBL" id="PTM57804.1"/>
    </source>
</evidence>
<dbReference type="PANTHER" id="PTHR43861">
    <property type="entry name" value="TRANS-ACONITATE 2-METHYLTRANSFERASE-RELATED"/>
    <property type="match status" value="1"/>
</dbReference>
<dbReference type="AlphaFoldDB" id="A0A2T4Z7E1"/>
<keyword evidence="3" id="KW-1185">Reference proteome</keyword>
<evidence type="ECO:0000313" key="3">
    <source>
        <dbReference type="Proteomes" id="UP000241639"/>
    </source>
</evidence>
<dbReference type="InterPro" id="IPR013216">
    <property type="entry name" value="Methyltransf_11"/>
</dbReference>
<gene>
    <name evidence="2" type="ORF">C8J48_0365</name>
</gene>
<name>A0A2T4Z7E1_9BACL</name>
<dbReference type="GO" id="GO:0032259">
    <property type="term" value="P:methylation"/>
    <property type="evidence" value="ECO:0007669"/>
    <property type="project" value="UniProtKB-KW"/>
</dbReference>